<keyword evidence="1" id="KW-1133">Transmembrane helix</keyword>
<feature type="transmembrane region" description="Helical" evidence="1">
    <location>
        <begin position="328"/>
        <end position="348"/>
    </location>
</feature>
<feature type="transmembrane region" description="Helical" evidence="1">
    <location>
        <begin position="304"/>
        <end position="322"/>
    </location>
</feature>
<dbReference type="EMBL" id="PJNI01000003">
    <property type="protein sequence ID" value="PKR81453.1"/>
    <property type="molecule type" value="Genomic_DNA"/>
</dbReference>
<protein>
    <recommendedName>
        <fullName evidence="4">Glycosyltransferase RgtA/B/C/D-like domain-containing protein</fullName>
    </recommendedName>
</protein>
<sequence>MSTSVIRKYGLTIILALFSVFMIWQNVSQSKWREKKIFWSDVDVYHTYLTAAVVNKDPFFELKGMPEPRRYRTHTSPIGRSAVKTTMGVAIMALPFYYVGHLYALYDTNYLVDGYSEPYQLSVSLSSVFYTVFGLIFLFLFLRKTFNDSISLVTTLSICVGTNLYFYAVYETGMSHTSTFFLLSVLLYLIQNWLSRKSYWKSFFIGVVLGLIVLVRPINILFILPVILMFKSQNVNWTAYFKSLFLPVSHLLMIIAGGFIILLPQLIFWKVQTGSFLYYSYSDEGFFWLKPHVWKGLFSFRKGWFIYTPLMLFALFGMVRLYKIQKMYFWALVLFLPLFLYVTFSWWCWWYGGGFSARTLVDILPFMALPLAALLTWIMKKSLRALILIIPLVLIYVNQYQSWQYSKGIIHYEGMTWEGYKTIFLKHYTPDEYWQQLRRPDYKNSRRYGEEKEIRKYE</sequence>
<dbReference type="OrthoDB" id="136762at2"/>
<accession>A0A2I0R4E6</accession>
<keyword evidence="1" id="KW-0812">Transmembrane</keyword>
<evidence type="ECO:0000313" key="2">
    <source>
        <dbReference type="EMBL" id="PKR81453.1"/>
    </source>
</evidence>
<dbReference type="RefSeq" id="WP_101333934.1">
    <property type="nucleotide sequence ID" value="NZ_PJNI01000003.1"/>
</dbReference>
<dbReference type="AlphaFoldDB" id="A0A2I0R4E6"/>
<proteinExistence type="predicted"/>
<feature type="transmembrane region" description="Helical" evidence="1">
    <location>
        <begin position="385"/>
        <end position="403"/>
    </location>
</feature>
<keyword evidence="1" id="KW-0472">Membrane</keyword>
<gene>
    <name evidence="2" type="ORF">CW751_05205</name>
</gene>
<feature type="transmembrane region" description="Helical" evidence="1">
    <location>
        <begin position="6"/>
        <end position="27"/>
    </location>
</feature>
<keyword evidence="3" id="KW-1185">Reference proteome</keyword>
<feature type="transmembrane region" description="Helical" evidence="1">
    <location>
        <begin position="203"/>
        <end position="228"/>
    </location>
</feature>
<evidence type="ECO:0000313" key="3">
    <source>
        <dbReference type="Proteomes" id="UP000236654"/>
    </source>
</evidence>
<feature type="transmembrane region" description="Helical" evidence="1">
    <location>
        <begin position="149"/>
        <end position="168"/>
    </location>
</feature>
<reference evidence="2 3" key="1">
    <citation type="submission" date="2017-12" db="EMBL/GenBank/DDBJ databases">
        <title>The draft genome sequence of Brumimicrobium saltpan LHR20.</title>
        <authorList>
            <person name="Do Z.-J."/>
            <person name="Luo H.-R."/>
        </authorList>
    </citation>
    <scope>NUCLEOTIDE SEQUENCE [LARGE SCALE GENOMIC DNA]</scope>
    <source>
        <strain evidence="2 3">LHR20</strain>
    </source>
</reference>
<name>A0A2I0R4E6_9FLAO</name>
<dbReference type="Proteomes" id="UP000236654">
    <property type="component" value="Unassembled WGS sequence"/>
</dbReference>
<organism evidence="2 3">
    <name type="scientific">Brumimicrobium salinarum</name>
    <dbReference type="NCBI Taxonomy" id="2058658"/>
    <lineage>
        <taxon>Bacteria</taxon>
        <taxon>Pseudomonadati</taxon>
        <taxon>Bacteroidota</taxon>
        <taxon>Flavobacteriia</taxon>
        <taxon>Flavobacteriales</taxon>
        <taxon>Crocinitomicaceae</taxon>
        <taxon>Brumimicrobium</taxon>
    </lineage>
</organism>
<feature type="transmembrane region" description="Helical" evidence="1">
    <location>
        <begin position="248"/>
        <end position="269"/>
    </location>
</feature>
<evidence type="ECO:0008006" key="4">
    <source>
        <dbReference type="Google" id="ProtNLM"/>
    </source>
</evidence>
<comment type="caution">
    <text evidence="2">The sequence shown here is derived from an EMBL/GenBank/DDBJ whole genome shotgun (WGS) entry which is preliminary data.</text>
</comment>
<feature type="transmembrane region" description="Helical" evidence="1">
    <location>
        <begin position="78"/>
        <end position="99"/>
    </location>
</feature>
<feature type="transmembrane region" description="Helical" evidence="1">
    <location>
        <begin position="360"/>
        <end position="379"/>
    </location>
</feature>
<feature type="transmembrane region" description="Helical" evidence="1">
    <location>
        <begin position="119"/>
        <end position="142"/>
    </location>
</feature>
<evidence type="ECO:0000256" key="1">
    <source>
        <dbReference type="SAM" id="Phobius"/>
    </source>
</evidence>